<dbReference type="AlphaFoldDB" id="A0A2S2FG97"/>
<dbReference type="STRING" id="1871111.GCA_001704615_02633"/>
<dbReference type="KEGG" id="adv:DJ533_16280"/>
<dbReference type="OrthoDB" id="6691038at2"/>
<evidence type="ECO:0008006" key="4">
    <source>
        <dbReference type="Google" id="ProtNLM"/>
    </source>
</evidence>
<protein>
    <recommendedName>
        <fullName evidence="4">Lipoprotein</fullName>
    </recommendedName>
</protein>
<name>A0A2S2FG97_9GAMM</name>
<evidence type="ECO:0000256" key="1">
    <source>
        <dbReference type="SAM" id="MobiDB-lite"/>
    </source>
</evidence>
<organism evidence="2 3">
    <name type="scientific">Acinetobacter defluvii</name>
    <dbReference type="NCBI Taxonomy" id="1871111"/>
    <lineage>
        <taxon>Bacteria</taxon>
        <taxon>Pseudomonadati</taxon>
        <taxon>Pseudomonadota</taxon>
        <taxon>Gammaproteobacteria</taxon>
        <taxon>Moraxellales</taxon>
        <taxon>Moraxellaceae</taxon>
        <taxon>Acinetobacter</taxon>
    </lineage>
</organism>
<feature type="compositionally biased region" description="Acidic residues" evidence="1">
    <location>
        <begin position="144"/>
        <end position="154"/>
    </location>
</feature>
<proteinExistence type="predicted"/>
<evidence type="ECO:0000313" key="3">
    <source>
        <dbReference type="Proteomes" id="UP000245977"/>
    </source>
</evidence>
<dbReference type="EMBL" id="CP029397">
    <property type="protein sequence ID" value="AWL30011.1"/>
    <property type="molecule type" value="Genomic_DNA"/>
</dbReference>
<keyword evidence="3" id="KW-1185">Reference proteome</keyword>
<sequence>MRSLLLVLFIVFAVGCNYFISTDQIAKDVKEQIQQEFDTQSQFKDYHFKIRDLTVIKQQGNQYKGLAEVEYEGQVHRIAVNILMDGEKYIWEIPAENFNFVRNSELEKYQKELDDRLNSMQLEAEDHLSYSRETEGADAKADGADETYYSEEDVQSAAEEAVEAAAMAEGETVYESQ</sequence>
<dbReference type="Proteomes" id="UP000245977">
    <property type="component" value="Chromosome"/>
</dbReference>
<reference evidence="2" key="1">
    <citation type="submission" date="2019-08" db="EMBL/GenBank/DDBJ databases">
        <title>The complete genome of Acinetobacter defluvii strain WCHAD010030.</title>
        <authorList>
            <person name="Hu Y."/>
            <person name="Qin J."/>
            <person name="Feng Y."/>
            <person name="Zong Z."/>
        </authorList>
    </citation>
    <scope>NUCLEOTIDE SEQUENCE</scope>
    <source>
        <strain evidence="2">WCHA30</strain>
    </source>
</reference>
<feature type="region of interest" description="Disordered" evidence="1">
    <location>
        <begin position="127"/>
        <end position="157"/>
    </location>
</feature>
<dbReference type="RefSeq" id="WP_065993494.1">
    <property type="nucleotide sequence ID" value="NZ_CP029397.2"/>
</dbReference>
<evidence type="ECO:0000313" key="2">
    <source>
        <dbReference type="EMBL" id="AWL30011.1"/>
    </source>
</evidence>
<gene>
    <name evidence="2" type="ORF">DJ533_16280</name>
</gene>
<feature type="compositionally biased region" description="Basic and acidic residues" evidence="1">
    <location>
        <begin position="127"/>
        <end position="143"/>
    </location>
</feature>
<dbReference type="PROSITE" id="PS51257">
    <property type="entry name" value="PROKAR_LIPOPROTEIN"/>
    <property type="match status" value="1"/>
</dbReference>
<accession>A0A2S2FG97</accession>